<accession>A0A6C0EZ95</accession>
<feature type="region of interest" description="Disordered" evidence="1">
    <location>
        <begin position="268"/>
        <end position="307"/>
    </location>
</feature>
<name>A0A6C0EZ95_9ZZZZ</name>
<dbReference type="InterPro" id="IPR029063">
    <property type="entry name" value="SAM-dependent_MTases_sf"/>
</dbReference>
<dbReference type="SUPFAM" id="SSF53335">
    <property type="entry name" value="S-adenosyl-L-methionine-dependent methyltransferases"/>
    <property type="match status" value="1"/>
</dbReference>
<dbReference type="Gene3D" id="3.40.50.150">
    <property type="entry name" value="Vaccinia Virus protein VP39"/>
    <property type="match status" value="1"/>
</dbReference>
<sequence length="1154" mass="134972">MSLCNKTSPDNPSNCKRQKSSSLHKKYTKIKSNELHVSRQSSEEHEAKLTEYIEAFTRVYETHVWGDNNDPTYQGSSGVGSDIRYNSKTYVPFLRNFIKKYKIKSVDDLGCGDFRIGLLIYNDLNVNYLGYDAYKKVIDHNIDRFKDYGGAYRFIHSDFSSIHDRHNIEPADLCIIKDVIQHWPTANIISFMDYIIASKKFKYILICNCYKGDQPGRQNDASYRRDIKPGEFSSLSIKHYPLNKYNGEILYKWDTKEVFLITIKDVDSDSDSDKDTDDAESGKSKRKDEREGKEKDKDKAKDTEVYKHNKAIRHSRASTDFKSIHMNEPNKIYFTSRIILNTDSGRPYNDMITLKKVLESIGGVVEIVYFEMLDLKNNKNKTISTNVNIQIFIEHTFALNSKSIFPANKSYIFINQENINDWDLLNLHDKTVAPLCKSRYALSQLKNLGFDNAKYVGFGNETAIEFQNMSDNHKIPNLFLHIAGSSPLKGTKLIIDTWINKKIKAPLIITAYNKSLGNENLFSYWRNFNPNMSHSVSLPEYILKIWPRGLPIPKFENSSSIFFCRTELDSKVIKFLQNIADINLCPSIIEEWGQNIDEARQAKSLILTLNAPPMNELLDNTCSILIKAEEGPELQDIVPYEWSKYFAKNNTYKTYESTLMDFYNGIKSILGMSFEERRAMGEIAFHKSQIDYFMFKKSFTNIIKNDTLDIKKELQKLQQLHKQYHKTPQLQIQLQIPSQIAPHLKCPYELKISIVKKNINKINHECNTLYINPIYLKKNEKQIIISEYIPSDNYLDIFIKEIFNIWLYTESYFPGQHKLNDKNDIIIVLKHFTNNEPNRLRFNMLRVLYRNVFIKSFNTNSLEYKKYSYKIITLENNSRVFNFENLMKKNIWIANMPGQNPYLKSLIQIAKKSLGIYNYNHNHSSGTSKIGFLYRSNGKYVYDIKDKDIKHKDIKDKDKEKDVPDKKQAHLHIKDKLMSISLGNHFEAYDIAHKSIEDIANFVKDKQILISPYWHDLTHLFLLPNNATIIELTYSKHWYCDPVCEEHLSGKKAYGEDCGNRYSTYGNRYSSRGNVSDNELNPYYNIENSELYYYKAEYHNLSILCCKNWIEMPIDYGKDYRQYNGKYNNAYINELYINTDKLVEIIKENYKSKL</sequence>
<organism evidence="2">
    <name type="scientific">viral metagenome</name>
    <dbReference type="NCBI Taxonomy" id="1070528"/>
    <lineage>
        <taxon>unclassified sequences</taxon>
        <taxon>metagenomes</taxon>
        <taxon>organismal metagenomes</taxon>
    </lineage>
</organism>
<feature type="compositionally biased region" description="Polar residues" evidence="1">
    <location>
        <begin position="1"/>
        <end position="15"/>
    </location>
</feature>
<feature type="compositionally biased region" description="Basic and acidic residues" evidence="1">
    <location>
        <begin position="280"/>
        <end position="307"/>
    </location>
</feature>
<protein>
    <submittedName>
        <fullName evidence="2">Uncharacterized protein</fullName>
    </submittedName>
</protein>
<evidence type="ECO:0000313" key="2">
    <source>
        <dbReference type="EMBL" id="QHT34102.1"/>
    </source>
</evidence>
<feature type="region of interest" description="Disordered" evidence="1">
    <location>
        <begin position="1"/>
        <end position="21"/>
    </location>
</feature>
<dbReference type="EMBL" id="MN738985">
    <property type="protein sequence ID" value="QHT34102.1"/>
    <property type="molecule type" value="Genomic_DNA"/>
</dbReference>
<evidence type="ECO:0000256" key="1">
    <source>
        <dbReference type="SAM" id="MobiDB-lite"/>
    </source>
</evidence>
<reference evidence="2" key="1">
    <citation type="journal article" date="2020" name="Nature">
        <title>Giant virus diversity and host interactions through global metagenomics.</title>
        <authorList>
            <person name="Schulz F."/>
            <person name="Roux S."/>
            <person name="Paez-Espino D."/>
            <person name="Jungbluth S."/>
            <person name="Walsh D.A."/>
            <person name="Denef V.J."/>
            <person name="McMahon K.D."/>
            <person name="Konstantinidis K.T."/>
            <person name="Eloe-Fadrosh E.A."/>
            <person name="Kyrpides N.C."/>
            <person name="Woyke T."/>
        </authorList>
    </citation>
    <scope>NUCLEOTIDE SEQUENCE</scope>
    <source>
        <strain evidence="2">GVMAG-M-3300009161-52</strain>
    </source>
</reference>
<dbReference type="AlphaFoldDB" id="A0A6C0EZ95"/>
<proteinExistence type="predicted"/>